<accession>A0A409WQH7</accession>
<name>A0A409WQH7_PSICY</name>
<evidence type="ECO:0000313" key="7">
    <source>
        <dbReference type="Proteomes" id="UP000283269"/>
    </source>
</evidence>
<reference evidence="6 7" key="1">
    <citation type="journal article" date="2018" name="Evol. Lett.">
        <title>Horizontal gene cluster transfer increased hallucinogenic mushroom diversity.</title>
        <authorList>
            <person name="Reynolds H.T."/>
            <person name="Vijayakumar V."/>
            <person name="Gluck-Thaler E."/>
            <person name="Korotkin H.B."/>
            <person name="Matheny P.B."/>
            <person name="Slot J.C."/>
        </authorList>
    </citation>
    <scope>NUCLEOTIDE SEQUENCE [LARGE SCALE GENOMIC DNA]</scope>
    <source>
        <strain evidence="6 7">2631</strain>
    </source>
</reference>
<protein>
    <recommendedName>
        <fullName evidence="8">Ricin B lectin domain-containing protein</fullName>
    </recommendedName>
</protein>
<dbReference type="OrthoDB" id="2905687at2759"/>
<comment type="similarity">
    <text evidence="5">Belongs to the protease inhibitor I48 family.</text>
</comment>
<dbReference type="Proteomes" id="UP000283269">
    <property type="component" value="Unassembled WGS sequence"/>
</dbReference>
<keyword evidence="7" id="KW-1185">Reference proteome</keyword>
<dbReference type="AlphaFoldDB" id="A0A409WQH7"/>
<comment type="function">
    <text evidence="4">Binds and inhibits cysteine proteinases. Inhibits most strongly papain and cathepsin L, more weakly bromelain and cathepsin B while it is completely ineffective against cathepsin H.</text>
</comment>
<evidence type="ECO:0008006" key="8">
    <source>
        <dbReference type="Google" id="ProtNLM"/>
    </source>
</evidence>
<evidence type="ECO:0000256" key="4">
    <source>
        <dbReference type="ARBA" id="ARBA00024855"/>
    </source>
</evidence>
<dbReference type="Gene3D" id="2.80.10.50">
    <property type="match status" value="1"/>
</dbReference>
<evidence type="ECO:0000313" key="6">
    <source>
        <dbReference type="EMBL" id="PPQ80740.1"/>
    </source>
</evidence>
<dbReference type="GO" id="GO:0004869">
    <property type="term" value="F:cysteine-type endopeptidase inhibitor activity"/>
    <property type="evidence" value="ECO:0007669"/>
    <property type="project" value="UniProtKB-KW"/>
</dbReference>
<proteinExistence type="inferred from homology"/>
<organism evidence="6 7">
    <name type="scientific">Psilocybe cyanescens</name>
    <dbReference type="NCBI Taxonomy" id="93625"/>
    <lineage>
        <taxon>Eukaryota</taxon>
        <taxon>Fungi</taxon>
        <taxon>Dikarya</taxon>
        <taxon>Basidiomycota</taxon>
        <taxon>Agaricomycotina</taxon>
        <taxon>Agaricomycetes</taxon>
        <taxon>Agaricomycetidae</taxon>
        <taxon>Agaricales</taxon>
        <taxon>Agaricineae</taxon>
        <taxon>Strophariaceae</taxon>
        <taxon>Psilocybe</taxon>
    </lineage>
</organism>
<dbReference type="InParanoid" id="A0A409WQH7"/>
<dbReference type="InterPro" id="IPR019508">
    <property type="entry name" value="Prot_inh_I48_clitocypin"/>
</dbReference>
<keyword evidence="3" id="KW-0789">Thiol protease inhibitor</keyword>
<sequence length="160" mass="17349">MSLSNGNYLIRAVPQNVSWPFAGGNYATRNELNSPIIVQTKITTDDSAQVWRVVADSATPNTYKITQPTIPNIHIGPVIGGFGLDSSSNNVVFSPSILDWVLTQVDATANTYIIQEQAHEIGSINAITVSNTNLVVQQIALGANKDPLPQWQFISNNDLD</sequence>
<dbReference type="Pfam" id="PF10467">
    <property type="entry name" value="Inhibitor_I48"/>
    <property type="match status" value="1"/>
</dbReference>
<keyword evidence="2" id="KW-0646">Protease inhibitor</keyword>
<gene>
    <name evidence="6" type="ORF">CVT25_001860</name>
</gene>
<evidence type="ECO:0000256" key="3">
    <source>
        <dbReference type="ARBA" id="ARBA00022704"/>
    </source>
</evidence>
<comment type="subunit">
    <text evidence="1">Homodimer.</text>
</comment>
<evidence type="ECO:0000256" key="5">
    <source>
        <dbReference type="ARBA" id="ARBA00025775"/>
    </source>
</evidence>
<dbReference type="EMBL" id="NHYD01003311">
    <property type="protein sequence ID" value="PPQ80740.1"/>
    <property type="molecule type" value="Genomic_DNA"/>
</dbReference>
<evidence type="ECO:0000256" key="1">
    <source>
        <dbReference type="ARBA" id="ARBA00011738"/>
    </source>
</evidence>
<comment type="caution">
    <text evidence="6">The sequence shown here is derived from an EMBL/GenBank/DDBJ whole genome shotgun (WGS) entry which is preliminary data.</text>
</comment>
<evidence type="ECO:0000256" key="2">
    <source>
        <dbReference type="ARBA" id="ARBA00022690"/>
    </source>
</evidence>